<dbReference type="Pfam" id="PF00668">
    <property type="entry name" value="Condensation"/>
    <property type="match status" value="5"/>
</dbReference>
<dbReference type="NCBIfam" id="NF003417">
    <property type="entry name" value="PRK04813.1"/>
    <property type="match status" value="5"/>
</dbReference>
<dbReference type="InterPro" id="IPR020806">
    <property type="entry name" value="PKS_PP-bd"/>
</dbReference>
<comment type="cofactor">
    <cofactor evidence="1">
        <name>pantetheine 4'-phosphate</name>
        <dbReference type="ChEBI" id="CHEBI:47942"/>
    </cofactor>
</comment>
<dbReference type="InterPro" id="IPR025110">
    <property type="entry name" value="AMP-bd_C"/>
</dbReference>
<sequence>MSKIPSRLDELTPEQRRLLALRLKTRRAEPAPEAPADSALGGEFPVSFTQQRMWLLDRLEPANPAYNVPNARRFFSAVDDAVVERAVDEILRRHGALRTRFATRDGSPVQMVAPHAPFVLPVVDLSGRPEDGREAELERLAQAFALEPFNLEQGPLFRATMVRMGGEDWALLVTAHHAVTDGWSMGVFWSEFGTLTGAFGRGEPSPLPPLPLTFGEYARRQRERLSGTGLDSLTGHWKARLDGAPVLLDLPLDHPRPATPSGRGDVVDIELREGVPDAVQMLAAEEESTPFMVLLAAFQLLLSRYTRQTDLLVGTAVAGRTGAELERLIGFFANTLVLRGDLNGNPTFRQLVRRARETLLDAYQHQEMPFERLVEELNPDRAGGTPPLVQAMFVLQNTPVAGTGTAESAKPDTRMEKVRQDFAFAKFDLTLAVWHSGPAMTVRLEYAADLLDETTAERMLDHFEALLEAALGDPDLPVQRLRMAPGEELAELARWSTGPAAAETDIPVHVLFGRRAAESPRSAALSWADGAMTYGELDAAANRLAHHLRGRGVLPGARVGVFLERGPELVVTLLAILRAGAAYVPLDPAYPAERLAWLAGDAGLSATVTSSGLRDLLPATDAILVDLDAERDTIRTQAETDPEVHAGPDAAAYVIYTSGSTGRPKGVVVPHRGIVRLVRGGGFAELGPDTVFLQLAPSSFDAATLEIWGPLLNGGRLALAPAGTPEVAAIAAEVRREGVTHLWLTAGLFHLVADEDPAALTGVRHLMAGGDVLSVDHLRRVMDAVPSLRITNGYGPTENTTFTACHDVAPGDLARASVPIGHPIADTIVHVLDDRMQPCPPGVPGELYTGGSGLALGYLNRPGLTASSFVPDPFGAHGSRLYRTGDLVRWREGGVLEFFGRIDQQLKVRGFRIEPGEIEAALRDHAHVGDAVVVARADGPGEKRLVAYVTARNGVAPEPAALRDALSRRLPGHMVPSAWVLLDVLPLTPNGKVDRRALPAPTAGPEADAAFAAPRTPTEDVLAAIWAELLRLPRVGTEDDFFLLGGHSLVATQVLSRVRQAFGAEVPLRALFESSRLASFAERVDEAVRAESGIAARPLTPAAADDLPLSFAQERLWFIDRMEPGNPVYNMPFPVRMRGALDPGALARAMAALVERHAVLRTRFAVVDGLPVQRVEPADGFALAVEDAAPVAESDRDAVAAEQSAAWASLPFDLENGPLFRARLIRFAADDHLLLLAMHHAVSDGWSMGVFWREVIALYRGFVEGEDADLPPLPVQYADFAAWQREWLSGEVLERQVAWWREHLSGAPARLELPADRSRPPVQSHRGAALPFHIPSEVVEPVRALARREGATLFMALLAAWQVLLSRWSGQEDVVVGTPVAGRTRREVEGLIGFFVNTLAIRGDLSGAPSFRAHLARVREATLGAYAHQDLPFERLVEELQPGRSLSHAPIYQVMMVLQNTPDGAGEGFPGIAMAGAPGGGTVAKVDLTLGLVETGDGGLRGAIEYATDLFDGGTVERMAGHFANLLVAAASNADMAVTDLPLMSDEERLATAAMGAAISSFPVTETLHGAFAAQAARSPGAIAVTFGDEAVTYGALDARANRLAHHIRALGAGPDTLVGLCVERSVETVAGILAILKAGAAYLPLDPAYPEDRLAYMLEDSGVRLVVTTDALTERLPESATLVRMDADAAAIDAEPSTAPVETADPESLAYVIYTSGSTGRPKGVQVTHANVVRLFSATDEWFGFGPEDVWTLFHSYAFDFSVWELWGALLYGGRLVVVPFLVSREPDAFYALLEAEEVTVLNQTPSAFRQLMRADELASAAGNARTLALREVIFGGEALDPASLRGWVERRGVDRPRLVNMYGITETTVHVTWRVIGEADVHGGAASPIGIPIPDLSVHLLDRRGAPVPVGVVGEMYVGGAGVARGYLNRPALTSERFVPGAGGRLYRSGDLARRLVDGGLEFFGRADDQVKVRGFRIELGEIESVLLAHPYVREVVVLPRGSGDAERLVAWMVMASPMTDAELRIHLRGRLPEYMIPGAFVRMDALPLTRNGKVDRRALPEPDLSGRPGSAEARTPTEELLAAIWSDLLDVARVGPEDGFFELGGHSLLATRVVSRVREAFGVELPVRAVFEHANLAAQAAEIDRMARAVAGSEAPPIVPVPREGDLPLSFAQERMWFVDRLEPGSPVYHMPFQYLLHGALDRDALGRALDDVVRRHEPLRTRFPRVDGVPVQRVEAATPVPFPTEDLTGLPEAERGPEALRRARAESAAPFDLEQGPLFRASLVRLAEDEHLLLLTLHHVISDGWSMGVLWNELSSLYDAYSRNAPSPLTPLRIQYADFAHWQREWLSGPVLESQLGFWRNRLGGAPPLLALPTDRPRPLVQTHTGAAESVRLDREVADSVLALGRREGATLFMVLLAALDLVLGRLAGQDDVVVGTPIAGRTRGETEGLIGLFLNSLALRTDLSGNPSFGELLRRVREATLEAYAHQDVPFERVLEELRPERSLAHSPVFQVMLNLSNFAEGDVSLPGLQVRPIGTGGAPASKFDLTLYAGETPDGLSLHLVYNPDLFDAGRMKGVLAQIGSVLRQAANDPALPINAFSLVTEDGRPALPDPTLSLPVEEWTGAVHERFAARAAAAPDRVALVDAERRWTYGEVDADANRVANRLIADGVRPGDVVAVLGHRSAGLVRALLGVWKAGAAFMVLDPAYPAARLAAQSRIALPAAFVRIAAAGDVPDELAAALSETVRSHIVLGAAGLMDSDAPATAPGLSAGPDDLAYLAFTSGTTGAPKAVAGTHRPLSHFFGWYGREFATGAGDRFALLAGLAHDPLLRDLFAPLTCGGSLMIPDPARIGEPGWLAGWMRSSAVTVAHLTPAMAQLLAGGAGADELPALRLACFGGDLLSATDVQAVRAMAPGVEVVNLYGATETPQAMGLFRVPAAPIPGIQPVGQGIDGVQLLVLTPDGKPAGVGEVGEVVIRTPYLSAGYRNDAELTAERFVVNPWTGDPADRMYRTGDLGRHRPDGMVEIAGRADAQVKVRGFRVEPAEIVAALRTLPAVRDAVVGAHGTGTDRALAAWLVADGERPDAGALRGHLRALLPEWLIPSWFVWVDAIPLTPNGKVDRRALPAPDAAAPSAGSEPATDTERTLAEIWSTLLRRPDPRREDHFFSLGGHSLLATRVSARVRDAFGVELPLRAVFEHATLAALAAEIDRVRDAEPALAIPPIRPVPRGDTAPASFAQERMWFVDRMEPGGSVYLMPSVHRLRGAVDAEAMRAAVTEMVRRHETLRTAIPEVDGLPVQRILPAGPVDLPFHDLSGRAEPGRSEALSALAAENANSPFDMERGPLFRASLVRLGADDHVLMLNVHHAVSDGWSNRVLITEIAALHDAFRQGRPSPLAPLPVQYADYALWQREWMRGPVLDQQLAWWRETLAGAPPRLELPADRPRAAVQTHRGASAVATLEPALADSVRDLARREGATSFMVLLASFSLVLSRLSGQEDVVVGTPLAGRTRAELEGLIGLFLNSLALRTDLSGNPSFRELLGRVREATLGAYAHQDVPFERVLEEIRPERSLSHTPVFQVMLNLLNFGGGDAEAAGQPGDTAVTGLGAGAQLASKFDLTLYAAERPDGLAMHLVYNADLFDAPRMEALLAQVGGVLRQAVKDPARPLDGFLLRSDEDALPDPAEPLSDEWRGSVPALFAAQASRAPYQVAVEDPGERWMYGELDSATRRIAARLVSDGVRPGDVVAIWAHRSAALVRALMGTLRAGAAFVVLDPAYPATRLAEYVRLARPTALLRMAAAGPVPPVVEERLSATTRSHIMLGVRTGVSADEVDGLESVAAVAPEVEIGPDSLAYLSFTSGTTGTPRAVMGRHGSLTHFTPWLEEAFGLGAADRFSLLSGLAHDPLHRDVFTPLQLGAAIVAPDAERTGEPGYLATWMTETGITVAHLTPAMGQQLTEVQDSAARIPSLRLAFFVGDVLTRAEVARLHRLAPAVQVVNYYGSTETQRAVGYFPVPRDLESLGAEIIPVGRGIPDVQLLLRTASGAPAGIGELGEIWMRSPHVALGYRDEPVLTAERFVPNPWTNDPHDVLYRTGDLGRYRADGTVEIAGRADRQVKVRGFRVEPGEVEAAIRTHPAIRDTVVVARGGGDERRLVAYVVGSADENGVREHLRSRVPEFMIPADVVRLDALPVTPNGKVDRTALPEPAITATPVPEVTRSATETAVAEIWAEVLGREAGRIASDADFFTLGGHSLRATQVLSRIRSRLGVEVPIRAFFAAPTVAAMAAAVDAARPASAAPAVAAKDEEPAAVYPPGVYPLTFPQQRLWVLSQLGSTVPYNMPGVLRLVGPLDEWALERALDEVVRRHEPLRTRIERRGDEPVQVVQPPRPVRLRAEEVSPRDGERVEDVFRRMAEEEALRPFPAEGPYFRVRLVRAAEDDHLLLWTMHHVVSDGWSIGIFRGELATLYRAFAAGDGSPLPPLSLSYGEHAAEQRRVLAGEVMDRQVAWWADRLRGAPGLLELPTDYPRPATPSGEGSSVSFQIAGDAGARVGELAGRTGTTPFMVLLAAFQVLLARWSGQDDMVVGTPIANRTRPEVEGLIGFFANTLALRGDLSGDPPFTTLLARVREATLGAYGHQDVPFERVVEAAQPERTLSHNPLFQAMFTLVNTPPARTGEAAPGELAWVPLPRSRDTSLVDLSLTLAEQGGRLSGVMEFATDLFRAETVRRMAEHFAVLLDAALADPDSPVSGLSLATAEEAERLLALGDGGGALGAETVVGRFAAQAARRPDAVALVAEGVSFTYADLAARVERMAARLRAAGARPDRPVAVVAEHSAAAVVGMMGAMASGGAYLPVDAAHPAERIAYTLADSGATVVAVQAHLRDRLPPTDLPVLVIEEDAEDGGTGMLDLPDPDSAAYVLYTSGSTGAPKAVVVSHAAALANVDAVSARFGITAEDGVLGFSSLTFDPSVEQILIALLSGGRLVMRGSKLWTPAEFAARVAEEGITYLDLPTAYWNQLVDDSAALALVRRHVRLACIGGESMVTERARRWVQAPGTGVLVNGYGPTETVVTAALYTVPEGFGAEALPARTPVGTPPAGRTLRVLDARLRLLAEGVPGELYIGGPVGARGYLGRPALTAERFVPDPFGEPGSRMYRSGDLARWNGGELEFLGRADMQVKVRGFRVEPGEVESVLRTHPGVRDVAVAARPDAAGENRLIAYVAGEVDEAELRDLCASRLPVYMVPQVIVPVDALPVTRNGKVDYRALPDPGSGGAAGYLLPTGAAEVEMAALWADTLGVKCVGARDDFFRLGGHSLLAVRLLARVGERFGRDLPLATLFQNPTLSVFTAAVRDGAEAEDEGRLRVTLSGGTLPPFFCMPPAGGTVTPYTDLARLLGSDQPFHALQAPGVATEDEPLRSVQAMAERYVDEIRLAQPAGPYRLGGWSAGGLVALEVARRLRARGEEVSLLALFDTIPPDGLREAVAPDRVEQYVSFARNSVTNDEARLAELESELRAAGPAGWMKALSAWVARNGAQVLDAQLERLSRVFDVYEATAEATDAYRLADPYDGPVALFVAEEANPKDAHLPPLAERWKPFVAGSLRTWTIPGAHARMVYEPNVRVLADALREALRDG</sequence>
<dbReference type="FunFam" id="1.10.1200.10:FF:000005">
    <property type="entry name" value="Nonribosomal peptide synthetase 1"/>
    <property type="match status" value="2"/>
</dbReference>
<dbReference type="CDD" id="cd05930">
    <property type="entry name" value="A_NRPS"/>
    <property type="match status" value="3"/>
</dbReference>
<evidence type="ECO:0000256" key="3">
    <source>
        <dbReference type="ARBA" id="ARBA00022450"/>
    </source>
</evidence>
<dbReference type="InterPro" id="IPR006162">
    <property type="entry name" value="Ppantetheine_attach_site"/>
</dbReference>
<dbReference type="SUPFAM" id="SSF47336">
    <property type="entry name" value="ACP-like"/>
    <property type="match status" value="5"/>
</dbReference>
<dbReference type="SUPFAM" id="SSF52777">
    <property type="entry name" value="CoA-dependent acyltransferases"/>
    <property type="match status" value="10"/>
</dbReference>
<dbReference type="PANTHER" id="PTHR45527:SF14">
    <property type="entry name" value="PLIPASTATIN SYNTHASE SUBUNIT B"/>
    <property type="match status" value="1"/>
</dbReference>
<dbReference type="GO" id="GO:0005829">
    <property type="term" value="C:cytosol"/>
    <property type="evidence" value="ECO:0007669"/>
    <property type="project" value="TreeGrafter"/>
</dbReference>
<dbReference type="CDD" id="cd19531">
    <property type="entry name" value="LCL_NRPS-like"/>
    <property type="match status" value="5"/>
</dbReference>
<dbReference type="InterPro" id="IPR009081">
    <property type="entry name" value="PP-bd_ACP"/>
</dbReference>
<dbReference type="PROSITE" id="PS00012">
    <property type="entry name" value="PHOSPHOPANTETHEINE"/>
    <property type="match status" value="5"/>
</dbReference>
<dbReference type="Gene3D" id="1.10.1200.10">
    <property type="entry name" value="ACP-like"/>
    <property type="match status" value="5"/>
</dbReference>
<dbReference type="FunFam" id="2.30.38.10:FF:000001">
    <property type="entry name" value="Non-ribosomal peptide synthetase PvdI"/>
    <property type="match status" value="1"/>
</dbReference>
<dbReference type="GO" id="GO:0044550">
    <property type="term" value="P:secondary metabolite biosynthetic process"/>
    <property type="evidence" value="ECO:0007669"/>
    <property type="project" value="UniProtKB-ARBA"/>
</dbReference>
<evidence type="ECO:0000313" key="7">
    <source>
        <dbReference type="Proteomes" id="UP000582837"/>
    </source>
</evidence>
<comment type="similarity">
    <text evidence="2">Belongs to the ATP-dependent AMP-binding enzyme family.</text>
</comment>
<dbReference type="Gene3D" id="3.40.50.12780">
    <property type="entry name" value="N-terminal domain of ligase-like"/>
    <property type="match status" value="4"/>
</dbReference>
<dbReference type="GO" id="GO:0072330">
    <property type="term" value="P:monocarboxylic acid biosynthetic process"/>
    <property type="evidence" value="ECO:0007669"/>
    <property type="project" value="UniProtKB-ARBA"/>
</dbReference>
<keyword evidence="3" id="KW-0596">Phosphopantetheine</keyword>
<dbReference type="PROSITE" id="PS00455">
    <property type="entry name" value="AMP_BINDING"/>
    <property type="match status" value="5"/>
</dbReference>
<dbReference type="SUPFAM" id="SSF53474">
    <property type="entry name" value="alpha/beta-Hydrolases"/>
    <property type="match status" value="1"/>
</dbReference>
<dbReference type="Gene3D" id="3.30.559.10">
    <property type="entry name" value="Chloramphenicol acetyltransferase-like domain"/>
    <property type="match status" value="5"/>
</dbReference>
<dbReference type="Pfam" id="PF13193">
    <property type="entry name" value="AMP-binding_C"/>
    <property type="match status" value="4"/>
</dbReference>
<comment type="caution">
    <text evidence="6">The sequence shown here is derived from an EMBL/GenBank/DDBJ whole genome shotgun (WGS) entry which is preliminary data.</text>
</comment>
<feature type="domain" description="Carrier" evidence="5">
    <location>
        <begin position="4216"/>
        <end position="4293"/>
    </location>
</feature>
<feature type="domain" description="Carrier" evidence="5">
    <location>
        <begin position="3141"/>
        <end position="3216"/>
    </location>
</feature>
<evidence type="ECO:0000256" key="2">
    <source>
        <dbReference type="ARBA" id="ARBA00006432"/>
    </source>
</evidence>
<dbReference type="Gene3D" id="3.40.50.980">
    <property type="match status" value="2"/>
</dbReference>
<dbReference type="CDD" id="cd17643">
    <property type="entry name" value="A_NRPS_Cytc1-like"/>
    <property type="match status" value="1"/>
</dbReference>
<organism evidence="6 7">
    <name type="scientific">Longimicrobium terrae</name>
    <dbReference type="NCBI Taxonomy" id="1639882"/>
    <lineage>
        <taxon>Bacteria</taxon>
        <taxon>Pseudomonadati</taxon>
        <taxon>Gemmatimonadota</taxon>
        <taxon>Longimicrobiia</taxon>
        <taxon>Longimicrobiales</taxon>
        <taxon>Longimicrobiaceae</taxon>
        <taxon>Longimicrobium</taxon>
    </lineage>
</organism>
<dbReference type="Gene3D" id="3.40.50.1820">
    <property type="entry name" value="alpha/beta hydrolase"/>
    <property type="match status" value="1"/>
</dbReference>
<dbReference type="GO" id="GO:0043041">
    <property type="term" value="P:amino acid activation for nonribosomal peptide biosynthetic process"/>
    <property type="evidence" value="ECO:0007669"/>
    <property type="project" value="TreeGrafter"/>
</dbReference>
<dbReference type="InterPro" id="IPR001242">
    <property type="entry name" value="Condensation_dom"/>
</dbReference>
<gene>
    <name evidence="6" type="ORF">HNQ61_003864</name>
</gene>
<dbReference type="SMART" id="SM00823">
    <property type="entry name" value="PKS_PP"/>
    <property type="match status" value="5"/>
</dbReference>
<dbReference type="GO" id="GO:0003824">
    <property type="term" value="F:catalytic activity"/>
    <property type="evidence" value="ECO:0007669"/>
    <property type="project" value="InterPro"/>
</dbReference>
<evidence type="ECO:0000256" key="4">
    <source>
        <dbReference type="ARBA" id="ARBA00022553"/>
    </source>
</evidence>
<evidence type="ECO:0000313" key="6">
    <source>
        <dbReference type="EMBL" id="MBB6072202.1"/>
    </source>
</evidence>
<dbReference type="EMBL" id="JACHIA010000013">
    <property type="protein sequence ID" value="MBB6072202.1"/>
    <property type="molecule type" value="Genomic_DNA"/>
</dbReference>
<dbReference type="FunFam" id="3.40.50.12780:FF:000012">
    <property type="entry name" value="Non-ribosomal peptide synthetase"/>
    <property type="match status" value="2"/>
</dbReference>
<protein>
    <submittedName>
        <fullName evidence="6">Amino acid adenylation domain-containing protein</fullName>
    </submittedName>
</protein>
<keyword evidence="4" id="KW-0597">Phosphoprotein</keyword>
<dbReference type="InterPro" id="IPR010071">
    <property type="entry name" value="AA_adenyl_dom"/>
</dbReference>
<dbReference type="InterPro" id="IPR045851">
    <property type="entry name" value="AMP-bd_C_sf"/>
</dbReference>
<dbReference type="InterPro" id="IPR020802">
    <property type="entry name" value="TesA-like"/>
</dbReference>
<keyword evidence="7" id="KW-1185">Reference proteome</keyword>
<dbReference type="FunFam" id="3.40.50.980:FF:000002">
    <property type="entry name" value="Enterobactin synthetase component F"/>
    <property type="match status" value="1"/>
</dbReference>
<dbReference type="InterPro" id="IPR042099">
    <property type="entry name" value="ANL_N_sf"/>
</dbReference>
<feature type="domain" description="Carrier" evidence="5">
    <location>
        <begin position="2075"/>
        <end position="2150"/>
    </location>
</feature>
<dbReference type="InterPro" id="IPR023213">
    <property type="entry name" value="CAT-like_dom_sf"/>
</dbReference>
<dbReference type="InterPro" id="IPR001031">
    <property type="entry name" value="Thioesterase"/>
</dbReference>
<dbReference type="FunFam" id="3.40.50.980:FF:000001">
    <property type="entry name" value="Non-ribosomal peptide synthetase"/>
    <property type="match status" value="2"/>
</dbReference>
<dbReference type="Gene3D" id="3.30.559.30">
    <property type="entry name" value="Nonribosomal peptide synthetase, condensation domain"/>
    <property type="match status" value="5"/>
</dbReference>
<dbReference type="Pfam" id="PF00550">
    <property type="entry name" value="PP-binding"/>
    <property type="match status" value="5"/>
</dbReference>
<proteinExistence type="inferred from homology"/>
<evidence type="ECO:0000259" key="5">
    <source>
        <dbReference type="PROSITE" id="PS50075"/>
    </source>
</evidence>
<dbReference type="CDD" id="cd12117">
    <property type="entry name" value="A_NRPS_Srf_like"/>
    <property type="match status" value="1"/>
</dbReference>
<dbReference type="InterPro" id="IPR036736">
    <property type="entry name" value="ACP-like_sf"/>
</dbReference>
<accession>A0A841H2K8</accession>
<dbReference type="Gene3D" id="3.30.300.30">
    <property type="match status" value="5"/>
</dbReference>
<name>A0A841H2K8_9BACT</name>
<dbReference type="Gene3D" id="2.30.38.10">
    <property type="entry name" value="Luciferase, Domain 3"/>
    <property type="match status" value="1"/>
</dbReference>
<dbReference type="PANTHER" id="PTHR45527">
    <property type="entry name" value="NONRIBOSOMAL PEPTIDE SYNTHETASE"/>
    <property type="match status" value="1"/>
</dbReference>
<feature type="domain" description="Carrier" evidence="5">
    <location>
        <begin position="1013"/>
        <end position="1088"/>
    </location>
</feature>
<dbReference type="FunFam" id="1.10.1200.10:FF:000016">
    <property type="entry name" value="Non-ribosomal peptide synthase"/>
    <property type="match status" value="2"/>
</dbReference>
<dbReference type="FunFam" id="3.30.559.10:FF:000012">
    <property type="entry name" value="Non-ribosomal peptide synthetase"/>
    <property type="match status" value="3"/>
</dbReference>
<dbReference type="FunFam" id="3.30.300.30:FF:000010">
    <property type="entry name" value="Enterobactin synthetase component F"/>
    <property type="match status" value="2"/>
</dbReference>
<dbReference type="NCBIfam" id="NF004282">
    <property type="entry name" value="PRK05691.1"/>
    <property type="match status" value="5"/>
</dbReference>
<dbReference type="Proteomes" id="UP000582837">
    <property type="component" value="Unassembled WGS sequence"/>
</dbReference>
<dbReference type="SUPFAM" id="SSF56801">
    <property type="entry name" value="Acetyl-CoA synthetase-like"/>
    <property type="match status" value="5"/>
</dbReference>
<dbReference type="InterPro" id="IPR000873">
    <property type="entry name" value="AMP-dep_synth/lig_dom"/>
</dbReference>
<dbReference type="NCBIfam" id="TIGR01733">
    <property type="entry name" value="AA-adenyl-dom"/>
    <property type="match status" value="5"/>
</dbReference>
<reference evidence="6 7" key="1">
    <citation type="submission" date="2020-08" db="EMBL/GenBank/DDBJ databases">
        <title>Genomic Encyclopedia of Type Strains, Phase IV (KMG-IV): sequencing the most valuable type-strain genomes for metagenomic binning, comparative biology and taxonomic classification.</title>
        <authorList>
            <person name="Goeker M."/>
        </authorList>
    </citation>
    <scope>NUCLEOTIDE SEQUENCE [LARGE SCALE GENOMIC DNA]</scope>
    <source>
        <strain evidence="6 7">DSM 29007</strain>
    </source>
</reference>
<dbReference type="RefSeq" id="WP_170032153.1">
    <property type="nucleotide sequence ID" value="NZ_JABDTL010000001.1"/>
</dbReference>
<dbReference type="SMART" id="SM00824">
    <property type="entry name" value="PKS_TE"/>
    <property type="match status" value="1"/>
</dbReference>
<dbReference type="Pfam" id="PF00501">
    <property type="entry name" value="AMP-binding"/>
    <property type="match status" value="5"/>
</dbReference>
<dbReference type="PROSITE" id="PS50075">
    <property type="entry name" value="CARRIER"/>
    <property type="match status" value="5"/>
</dbReference>
<dbReference type="InterPro" id="IPR020845">
    <property type="entry name" value="AMP-binding_CS"/>
</dbReference>
<evidence type="ECO:0000256" key="1">
    <source>
        <dbReference type="ARBA" id="ARBA00001957"/>
    </source>
</evidence>
<dbReference type="GO" id="GO:0031177">
    <property type="term" value="F:phosphopantetheine binding"/>
    <property type="evidence" value="ECO:0007669"/>
    <property type="project" value="InterPro"/>
</dbReference>
<dbReference type="InterPro" id="IPR029058">
    <property type="entry name" value="AB_hydrolase_fold"/>
</dbReference>
<feature type="domain" description="Carrier" evidence="5">
    <location>
        <begin position="5277"/>
        <end position="5352"/>
    </location>
</feature>
<dbReference type="Pfam" id="PF00975">
    <property type="entry name" value="Thioesterase"/>
    <property type="match status" value="1"/>
</dbReference>